<evidence type="ECO:0000256" key="6">
    <source>
        <dbReference type="ARBA" id="ARBA00038076"/>
    </source>
</evidence>
<feature type="transmembrane region" description="Helical" evidence="7">
    <location>
        <begin position="368"/>
        <end position="389"/>
    </location>
</feature>
<dbReference type="EMBL" id="CP115149">
    <property type="protein sequence ID" value="WBL35856.1"/>
    <property type="molecule type" value="Genomic_DNA"/>
</dbReference>
<feature type="transmembrane region" description="Helical" evidence="7">
    <location>
        <begin position="488"/>
        <end position="506"/>
    </location>
</feature>
<feature type="transmembrane region" description="Helical" evidence="7">
    <location>
        <begin position="681"/>
        <end position="706"/>
    </location>
</feature>
<keyword evidence="4 7" id="KW-1133">Transmembrane helix</keyword>
<keyword evidence="3 7" id="KW-0812">Transmembrane</keyword>
<accession>A0ABY7M5P4</accession>
<comment type="subcellular location">
    <subcellularLocation>
        <location evidence="1">Cell membrane</location>
        <topology evidence="1">Multi-pass membrane protein</topology>
    </subcellularLocation>
</comment>
<reference evidence="10 11" key="1">
    <citation type="journal article" date="2023" name="ISME J.">
        <title>Thermophilic Dehalococcoidia with unusual traits shed light on an unexpected past.</title>
        <authorList>
            <person name="Palmer M."/>
            <person name="Covington J.K."/>
            <person name="Zhou E.M."/>
            <person name="Thomas S.C."/>
            <person name="Habib N."/>
            <person name="Seymour C.O."/>
            <person name="Lai D."/>
            <person name="Johnston J."/>
            <person name="Hashimi A."/>
            <person name="Jiao J.Y."/>
            <person name="Muok A.R."/>
            <person name="Liu L."/>
            <person name="Xian W.D."/>
            <person name="Zhi X.Y."/>
            <person name="Li M.M."/>
            <person name="Silva L.P."/>
            <person name="Bowen B.P."/>
            <person name="Louie K."/>
            <person name="Briegel A."/>
            <person name="Pett-Ridge J."/>
            <person name="Weber P.K."/>
            <person name="Tocheva E.I."/>
            <person name="Woyke T."/>
            <person name="Northen T.R."/>
            <person name="Mayali X."/>
            <person name="Li W.J."/>
            <person name="Hedlund B.P."/>
        </authorList>
    </citation>
    <scope>NUCLEOTIDE SEQUENCE [LARGE SCALE GENOMIC DNA]</scope>
    <source>
        <strain evidence="10 11">YIM 72310</strain>
    </source>
</reference>
<dbReference type="Proteomes" id="UP001212803">
    <property type="component" value="Chromosome"/>
</dbReference>
<feature type="domain" description="ABC3 transporter permease C-terminal" evidence="8">
    <location>
        <begin position="1018"/>
        <end position="1136"/>
    </location>
</feature>
<gene>
    <name evidence="10" type="ORF">O0235_13960</name>
</gene>
<evidence type="ECO:0000259" key="8">
    <source>
        <dbReference type="Pfam" id="PF02687"/>
    </source>
</evidence>
<feature type="transmembrane region" description="Helical" evidence="7">
    <location>
        <begin position="1107"/>
        <end position="1127"/>
    </location>
</feature>
<dbReference type="PANTHER" id="PTHR30572:SF4">
    <property type="entry name" value="ABC TRANSPORTER PERMEASE YTRF"/>
    <property type="match status" value="1"/>
</dbReference>
<feature type="transmembrane region" description="Helical" evidence="7">
    <location>
        <begin position="463"/>
        <end position="482"/>
    </location>
</feature>
<keyword evidence="2" id="KW-1003">Cell membrane</keyword>
<feature type="transmembrane region" description="Helical" evidence="7">
    <location>
        <begin position="526"/>
        <end position="547"/>
    </location>
</feature>
<feature type="transmembrane region" description="Helical" evidence="7">
    <location>
        <begin position="1011"/>
        <end position="1039"/>
    </location>
</feature>
<evidence type="ECO:0000256" key="3">
    <source>
        <dbReference type="ARBA" id="ARBA00022692"/>
    </source>
</evidence>
<feature type="domain" description="MacB-like periplasmic core" evidence="9">
    <location>
        <begin position="52"/>
        <end position="223"/>
    </location>
</feature>
<feature type="transmembrane region" description="Helical" evidence="7">
    <location>
        <begin position="1060"/>
        <end position="1087"/>
    </location>
</feature>
<dbReference type="InterPro" id="IPR025857">
    <property type="entry name" value="MacB_PCD"/>
</dbReference>
<evidence type="ECO:0000313" key="10">
    <source>
        <dbReference type="EMBL" id="WBL35856.1"/>
    </source>
</evidence>
<evidence type="ECO:0000256" key="1">
    <source>
        <dbReference type="ARBA" id="ARBA00004651"/>
    </source>
</evidence>
<organism evidence="10 11">
    <name type="scientific">Tepidiforma flava</name>
    <dbReference type="NCBI Taxonomy" id="3004094"/>
    <lineage>
        <taxon>Bacteria</taxon>
        <taxon>Bacillati</taxon>
        <taxon>Chloroflexota</taxon>
        <taxon>Tepidiformia</taxon>
        <taxon>Tepidiformales</taxon>
        <taxon>Tepidiformaceae</taxon>
        <taxon>Tepidiforma</taxon>
    </lineage>
</organism>
<feature type="transmembrane region" description="Helical" evidence="7">
    <location>
        <begin position="736"/>
        <end position="754"/>
    </location>
</feature>
<evidence type="ECO:0000313" key="11">
    <source>
        <dbReference type="Proteomes" id="UP001212803"/>
    </source>
</evidence>
<dbReference type="PANTHER" id="PTHR30572">
    <property type="entry name" value="MEMBRANE COMPONENT OF TRANSPORTER-RELATED"/>
    <property type="match status" value="1"/>
</dbReference>
<feature type="transmembrane region" description="Helical" evidence="7">
    <location>
        <begin position="303"/>
        <end position="336"/>
    </location>
</feature>
<feature type="transmembrane region" description="Helical" evidence="7">
    <location>
        <begin position="620"/>
        <end position="639"/>
    </location>
</feature>
<evidence type="ECO:0000256" key="7">
    <source>
        <dbReference type="SAM" id="Phobius"/>
    </source>
</evidence>
<evidence type="ECO:0000259" key="9">
    <source>
        <dbReference type="Pfam" id="PF12704"/>
    </source>
</evidence>
<dbReference type="Pfam" id="PF12704">
    <property type="entry name" value="MacB_PCD"/>
    <property type="match status" value="1"/>
</dbReference>
<evidence type="ECO:0000256" key="5">
    <source>
        <dbReference type="ARBA" id="ARBA00023136"/>
    </source>
</evidence>
<evidence type="ECO:0000256" key="2">
    <source>
        <dbReference type="ARBA" id="ARBA00022475"/>
    </source>
</evidence>
<dbReference type="Pfam" id="PF02687">
    <property type="entry name" value="FtsX"/>
    <property type="match status" value="2"/>
</dbReference>
<dbReference type="InterPro" id="IPR003838">
    <property type="entry name" value="ABC3_permease_C"/>
</dbReference>
<dbReference type="RefSeq" id="WP_270056381.1">
    <property type="nucleotide sequence ID" value="NZ_CP115149.1"/>
</dbReference>
<dbReference type="InterPro" id="IPR050250">
    <property type="entry name" value="Macrolide_Exporter_MacB"/>
</dbReference>
<name>A0ABY7M5P4_9CHLR</name>
<proteinExistence type="inferred from homology"/>
<feature type="transmembrane region" description="Helical" evidence="7">
    <location>
        <begin position="646"/>
        <end position="661"/>
    </location>
</feature>
<feature type="domain" description="ABC3 transporter permease C-terminal" evidence="8">
    <location>
        <begin position="314"/>
        <end position="437"/>
    </location>
</feature>
<keyword evidence="11" id="KW-1185">Reference proteome</keyword>
<feature type="transmembrane region" description="Helical" evidence="7">
    <location>
        <begin position="53"/>
        <end position="71"/>
    </location>
</feature>
<comment type="similarity">
    <text evidence="6">Belongs to the ABC-4 integral membrane protein family.</text>
</comment>
<keyword evidence="5 7" id="KW-0472">Membrane</keyword>
<feature type="transmembrane region" description="Helical" evidence="7">
    <location>
        <begin position="409"/>
        <end position="428"/>
    </location>
</feature>
<protein>
    <submittedName>
        <fullName evidence="10">FtsX-like permease family protein</fullName>
    </submittedName>
</protein>
<feature type="transmembrane region" description="Helical" evidence="7">
    <location>
        <begin position="592"/>
        <end position="614"/>
    </location>
</feature>
<feature type="transmembrane region" description="Helical" evidence="7">
    <location>
        <begin position="567"/>
        <end position="585"/>
    </location>
</feature>
<evidence type="ECO:0000256" key="4">
    <source>
        <dbReference type="ARBA" id="ARBA00022989"/>
    </source>
</evidence>
<sequence length="1144" mass="122289">MNELFGVSMTIIASVCVAVTALIFAAIGWIAWRNPVMFKMGLRNIPRRKAQTALIVVGLMLSTLIMSAAFGTGDTLTSSVSSEVYSILGEADEWISWDAQKNPAPQEEQVIPLATVDDWKQRLAGDPDIEAIVPLQRETLPVFNTRTRLNEPSARIVAFREADAAALGGLRDTSGAAVQLTGRSIAINEDLARQIDANVGDAVLLFYQGQPVEFTVVAITPSNVLSGAVDPFAMRGGTVAFDTFAQLTGRGDVADAVIVSNVGDAHGGLKRSDAVTERLEQLLEGTPYRVIPIKQQLVATAEFVGSAFTAIFVVFGLFSIAAGILLIFLIFVMLAAERKPEIGMARAVGAKRRQIVESFLAEGMGYDLGSAVVGLFAGMGVTVAMVQVIQYFGGDSLGLNLTVQFTPRSMVTAFCLGIIATFLVILVASWRASRTNITAAIRDLPETSPVDPEASTWRGYYRAAINGIAAFSLPIGASFFLFGPPGAVLGAPLIVIGLISPWFYLLRNSDVAAPRARRTGEPAPRWPWLLGVFLPVVGWLLILPWYAAALLLVRVVRDRKPEALPRWLAVGALAAWPLAFVAALLQTWRVRVPWTAATAIAFGIAGVALTYGGLDRDSAFFFLLGVSTIFLWAAVTLRYFGVSERLAFTATSAVLLALWYVPSQWLEPITGPLEGDIEMFFLSGVVMVTCGVFIVVYNADVVLPALASLGSRFGRIVPALKTAVAYPLTSRFRTGMTMAMIGLIMFSLVMMSTINTNFASLFLNDEAKGGFDVVGSVNENNPIDDLGAALAAAGVDTSPVEATGIARVANPQEVEVQNRDGFVNTDDGTVAPYSRVKVFGVDDGFLRAQDLKLKFRAAGYATDADVWAALASQPNLALVPADITSSQQGFGGSNLRLRLKPLADGFEPFTLDLRDPGTGEVTTVTVIGQLKESADTFFALGSPDFGTGLVITGQTLAQAFPAARGQMFFLKLRPGTDSEAFAKQVEGALVQASADSLDKLLSDQQRQQTGFLLVFQGFMGLGLIVGIAALAVIASRAVVERRQQIGMLRAIGYQRRMVALSFLMESGFIAIAGILVGLVLGLSLAWVLFTTGDFGDGTEQIDFTVPWLQIAVICGIAFGASMLMTVLPARSASRVPVAEALRYE</sequence>
<feature type="transmembrane region" description="Helical" evidence="7">
    <location>
        <begin position="6"/>
        <end position="32"/>
    </location>
</feature>